<keyword evidence="2" id="KW-0175">Coiled coil</keyword>
<feature type="compositionally biased region" description="Acidic residues" evidence="3">
    <location>
        <begin position="40"/>
        <end position="59"/>
    </location>
</feature>
<feature type="compositionally biased region" description="Acidic residues" evidence="3">
    <location>
        <begin position="68"/>
        <end position="88"/>
    </location>
</feature>
<feature type="compositionally biased region" description="Basic and acidic residues" evidence="3">
    <location>
        <begin position="24"/>
        <end position="39"/>
    </location>
</feature>
<reference evidence="6" key="1">
    <citation type="submission" date="2016-03" db="EMBL/GenBank/DDBJ databases">
        <authorList>
            <person name="Devillers H."/>
        </authorList>
    </citation>
    <scope>NUCLEOTIDE SEQUENCE [LARGE SCALE GENOMIC DNA]</scope>
</reference>
<evidence type="ECO:0000313" key="5">
    <source>
        <dbReference type="EMBL" id="SCW01552.1"/>
    </source>
</evidence>
<feature type="compositionally biased region" description="Polar residues" evidence="3">
    <location>
        <begin position="356"/>
        <end position="371"/>
    </location>
</feature>
<evidence type="ECO:0000256" key="2">
    <source>
        <dbReference type="SAM" id="Coils"/>
    </source>
</evidence>
<accession>A0A1G4MCL3</accession>
<dbReference type="Pfam" id="PF05764">
    <property type="entry name" value="YL1"/>
    <property type="match status" value="1"/>
</dbReference>
<organism evidence="5 6">
    <name type="scientific">Lachancea fermentati</name>
    <name type="common">Zygosaccharomyces fermentati</name>
    <dbReference type="NCBI Taxonomy" id="4955"/>
    <lineage>
        <taxon>Eukaryota</taxon>
        <taxon>Fungi</taxon>
        <taxon>Dikarya</taxon>
        <taxon>Ascomycota</taxon>
        <taxon>Saccharomycotina</taxon>
        <taxon>Saccharomycetes</taxon>
        <taxon>Saccharomycetales</taxon>
        <taxon>Saccharomycetaceae</taxon>
        <taxon>Lachancea</taxon>
    </lineage>
</organism>
<feature type="compositionally biased region" description="Polar residues" evidence="3">
    <location>
        <begin position="378"/>
        <end position="398"/>
    </location>
</feature>
<evidence type="ECO:0000259" key="4">
    <source>
        <dbReference type="SMART" id="SM00993"/>
    </source>
</evidence>
<name>A0A1G4MCL3_LACFM</name>
<feature type="compositionally biased region" description="Basic residues" evidence="3">
    <location>
        <begin position="261"/>
        <end position="276"/>
    </location>
</feature>
<evidence type="ECO:0000256" key="1">
    <source>
        <dbReference type="ARBA" id="ARBA00006832"/>
    </source>
</evidence>
<keyword evidence="6" id="KW-1185">Reference proteome</keyword>
<dbReference type="AlphaFoldDB" id="A0A1G4MCL3"/>
<dbReference type="STRING" id="4955.A0A1G4MCL3"/>
<feature type="region of interest" description="Disordered" evidence="3">
    <location>
        <begin position="438"/>
        <end position="500"/>
    </location>
</feature>
<feature type="region of interest" description="Disordered" evidence="3">
    <location>
        <begin position="261"/>
        <end position="344"/>
    </location>
</feature>
<protein>
    <submittedName>
        <fullName evidence="5">LAFE_0E02190g1_1</fullName>
    </submittedName>
</protein>
<dbReference type="PANTHER" id="PTHR13275">
    <property type="entry name" value="YL-1 PROTEIN TRANSCRIPTION FACTOR-LIKE 1"/>
    <property type="match status" value="1"/>
</dbReference>
<dbReference type="OMA" id="CQYFDPK"/>
<dbReference type="InterPro" id="IPR013272">
    <property type="entry name" value="Vps72/YL1_C"/>
</dbReference>
<feature type="compositionally biased region" description="Basic and acidic residues" evidence="3">
    <location>
        <begin position="463"/>
        <end position="477"/>
    </location>
</feature>
<feature type="domain" description="Vps72/YL1 C-terminal" evidence="4">
    <location>
        <begin position="681"/>
        <end position="710"/>
    </location>
</feature>
<dbReference type="GO" id="GO:0005634">
    <property type="term" value="C:nucleus"/>
    <property type="evidence" value="ECO:0007669"/>
    <property type="project" value="TreeGrafter"/>
</dbReference>
<proteinExistence type="inferred from homology"/>
<feature type="compositionally biased region" description="Basic and acidic residues" evidence="3">
    <location>
        <begin position="289"/>
        <end position="306"/>
    </location>
</feature>
<dbReference type="Proteomes" id="UP000190831">
    <property type="component" value="Chromosome E"/>
</dbReference>
<feature type="compositionally biased region" description="Polar residues" evidence="3">
    <location>
        <begin position="332"/>
        <end position="342"/>
    </location>
</feature>
<dbReference type="SMART" id="SM00993">
    <property type="entry name" value="YL1_C"/>
    <property type="match status" value="1"/>
</dbReference>
<feature type="coiled-coil region" evidence="2">
    <location>
        <begin position="150"/>
        <end position="184"/>
    </location>
</feature>
<feature type="region of interest" description="Disordered" evidence="3">
    <location>
        <begin position="356"/>
        <end position="400"/>
    </location>
</feature>
<dbReference type="Pfam" id="PF08265">
    <property type="entry name" value="YL1_C"/>
    <property type="match status" value="1"/>
</dbReference>
<dbReference type="EMBL" id="LT598488">
    <property type="protein sequence ID" value="SCW01552.1"/>
    <property type="molecule type" value="Genomic_DNA"/>
</dbReference>
<gene>
    <name evidence="5" type="ORF">LAFE_0E02190G</name>
</gene>
<evidence type="ECO:0000313" key="6">
    <source>
        <dbReference type="Proteomes" id="UP000190831"/>
    </source>
</evidence>
<evidence type="ECO:0000256" key="3">
    <source>
        <dbReference type="SAM" id="MobiDB-lite"/>
    </source>
</evidence>
<dbReference type="PANTHER" id="PTHR13275:SF4">
    <property type="entry name" value="VACUOLAR PROTEIN SORTING-ASSOCIATED PROTEIN 72 HOMOLOG"/>
    <property type="match status" value="1"/>
</dbReference>
<dbReference type="OrthoDB" id="49520at2759"/>
<comment type="similarity">
    <text evidence="1">Belongs to the VPS72/YL1 family.</text>
</comment>
<dbReference type="InterPro" id="IPR046757">
    <property type="entry name" value="YL1_N"/>
</dbReference>
<feature type="region of interest" description="Disordered" evidence="3">
    <location>
        <begin position="1"/>
        <end position="141"/>
    </location>
</feature>
<sequence length="757" mass="86688">MSDTEEMLIATRSRRSNAGNKMQKLLEQEREEMKERTAVLDDDEINLLFQEDEDDEEFTVDNKRKRDEDEEFSESNDESEEEEDEEAGERELQRQEKKKRKLAQKKKVPVIKKRQKEEAPSKPQYDQPSAESLLLKTRRTSKRSSVVANKLQVYEKLSQAEKKRKEIQERIRKHKQKQAEVEITQEDRLREAEETERINLLSLNKFKEQEIYKKQTRMALHQRKKMDFKPGEMVIRILTTDWLINPLMEVEDREYWEQQLAKRHKKKKKYTRRKKGKTEGEEVNNVTSEDDKAINKSENVHEKKPNGIENSPDGENVSESRNLTQDGALPESQITITGQQPSEPVKDVITSIGSTKNAIPNHLESPSVNSQIDERINSSDTAGTEGNSATEGTNSKNTIQEEIKGTWEEIDGVHTEYDKIQRQPNSTSGKVITSMEELEEIGEKDPLLSCESDDVIGASPSNEKLDVEDRHHVESKKSTSFTEGSEHPPIKSEHDGDQNVQKQVSFASRDEIVLIDANVPPDRISPVTEHSADADHIKSEMEETPETDDPAEEKAVEFLEGPQQLVGRNFVTLYTYPEETPMVHDVRTYLFGPQWSRPLNSRSQEVELVAKITNNDRGMAWTDVINSPLIPDYSVLDKFSGFGEYDKTPSTEVVEETNKELELDIKTEAPTGVFFPNGVRKKCLITNRECQYFDPKNGVPYADVEAYKTIQELQDPIGEDGTTESPHPRFKWFGFARGGIYLDIQQRAANGVPEGFS</sequence>
<feature type="compositionally biased region" description="Basic and acidic residues" evidence="3">
    <location>
        <begin position="484"/>
        <end position="497"/>
    </location>
</feature>
<feature type="compositionally biased region" description="Basic residues" evidence="3">
    <location>
        <begin position="96"/>
        <end position="114"/>
    </location>
</feature>